<sequence length="177" mass="20386">PQQKPPTVTEVLNAYYIPDDPLEKTFNCAEFGPEDEKVVFELLQNLVVELDTPNNQAFEIIEKTAKMDHVNETFESSLENSIDVEKEPPWNYRKPAKMDKELTVQIKESVNKGIKISKNNSAAIAYRMDSNKEKKDETGKRIIINSDMHRINQGFGYLPMNWQFTPIFDPRGVSLCF</sequence>
<comment type="caution">
    <text evidence="1">The sequence shown here is derived from an EMBL/GenBank/DDBJ whole genome shotgun (WGS) entry which is preliminary data.</text>
</comment>
<dbReference type="EMBL" id="CAJVQB010035605">
    <property type="protein sequence ID" value="CAG8822766.1"/>
    <property type="molecule type" value="Genomic_DNA"/>
</dbReference>
<gene>
    <name evidence="1" type="ORF">GMARGA_LOCUS28172</name>
</gene>
<organism evidence="1 2">
    <name type="scientific">Gigaspora margarita</name>
    <dbReference type="NCBI Taxonomy" id="4874"/>
    <lineage>
        <taxon>Eukaryota</taxon>
        <taxon>Fungi</taxon>
        <taxon>Fungi incertae sedis</taxon>
        <taxon>Mucoromycota</taxon>
        <taxon>Glomeromycotina</taxon>
        <taxon>Glomeromycetes</taxon>
        <taxon>Diversisporales</taxon>
        <taxon>Gigasporaceae</taxon>
        <taxon>Gigaspora</taxon>
    </lineage>
</organism>
<name>A0ABN7WA12_GIGMA</name>
<feature type="non-terminal residue" evidence="1">
    <location>
        <position position="1"/>
    </location>
</feature>
<dbReference type="Proteomes" id="UP000789901">
    <property type="component" value="Unassembled WGS sequence"/>
</dbReference>
<reference evidence="1 2" key="1">
    <citation type="submission" date="2021-06" db="EMBL/GenBank/DDBJ databases">
        <authorList>
            <person name="Kallberg Y."/>
            <person name="Tangrot J."/>
            <person name="Rosling A."/>
        </authorList>
    </citation>
    <scope>NUCLEOTIDE SEQUENCE [LARGE SCALE GENOMIC DNA]</scope>
    <source>
        <strain evidence="1 2">120-4 pot B 10/14</strain>
    </source>
</reference>
<evidence type="ECO:0000313" key="2">
    <source>
        <dbReference type="Proteomes" id="UP000789901"/>
    </source>
</evidence>
<protein>
    <submittedName>
        <fullName evidence="1">14978_t:CDS:1</fullName>
    </submittedName>
</protein>
<keyword evidence="2" id="KW-1185">Reference proteome</keyword>
<proteinExistence type="predicted"/>
<evidence type="ECO:0000313" key="1">
    <source>
        <dbReference type="EMBL" id="CAG8822766.1"/>
    </source>
</evidence>
<accession>A0ABN7WA12</accession>